<dbReference type="InterPro" id="IPR009880">
    <property type="entry name" value="Glyoxal_oxidase_N"/>
</dbReference>
<proteinExistence type="predicted"/>
<evidence type="ECO:0000256" key="2">
    <source>
        <dbReference type="SAM" id="SignalP"/>
    </source>
</evidence>
<dbReference type="Gene3D" id="2.60.120.260">
    <property type="entry name" value="Galactose-binding domain-like"/>
    <property type="match status" value="2"/>
</dbReference>
<organism evidence="5 6">
    <name type="scientific">Archangium lansingense</name>
    <dbReference type="NCBI Taxonomy" id="2995310"/>
    <lineage>
        <taxon>Bacteria</taxon>
        <taxon>Pseudomonadati</taxon>
        <taxon>Myxococcota</taxon>
        <taxon>Myxococcia</taxon>
        <taxon>Myxococcales</taxon>
        <taxon>Cystobacterineae</taxon>
        <taxon>Archangiaceae</taxon>
        <taxon>Archangium</taxon>
    </lineage>
</organism>
<feature type="domain" description="Galactose oxidase-like Early set" evidence="4">
    <location>
        <begin position="372"/>
        <end position="466"/>
    </location>
</feature>
<dbReference type="Proteomes" id="UP001207654">
    <property type="component" value="Unassembled WGS sequence"/>
</dbReference>
<dbReference type="PANTHER" id="PTHR32208:SF21">
    <property type="entry name" value="LOW QUALITY PROTEIN: ALDEHYDE OXIDASE GLOX-LIKE"/>
    <property type="match status" value="1"/>
</dbReference>
<dbReference type="InterPro" id="IPR037293">
    <property type="entry name" value="Gal_Oxidase_central_sf"/>
</dbReference>
<gene>
    <name evidence="5" type="ORF">OV287_21690</name>
</gene>
<feature type="signal peptide" evidence="2">
    <location>
        <begin position="1"/>
        <end position="28"/>
    </location>
</feature>
<dbReference type="EMBL" id="JAPNKA010000001">
    <property type="protein sequence ID" value="MCY1077097.1"/>
    <property type="molecule type" value="Genomic_DNA"/>
</dbReference>
<dbReference type="Gene3D" id="2.60.40.10">
    <property type="entry name" value="Immunoglobulins"/>
    <property type="match status" value="1"/>
</dbReference>
<dbReference type="InterPro" id="IPR013783">
    <property type="entry name" value="Ig-like_fold"/>
</dbReference>
<accession>A0ABT4A651</accession>
<dbReference type="InterPro" id="IPR014756">
    <property type="entry name" value="Ig_E-set"/>
</dbReference>
<evidence type="ECO:0000256" key="1">
    <source>
        <dbReference type="ARBA" id="ARBA00022729"/>
    </source>
</evidence>
<dbReference type="PANTHER" id="PTHR32208">
    <property type="entry name" value="SECRETED PROTEIN-RELATED"/>
    <property type="match status" value="1"/>
</dbReference>
<keyword evidence="1 2" id="KW-0732">Signal</keyword>
<dbReference type="Pfam" id="PF07250">
    <property type="entry name" value="Glyoxal_oxid_N"/>
    <property type="match status" value="1"/>
</dbReference>
<dbReference type="Gene3D" id="2.130.10.80">
    <property type="entry name" value="Galactose oxidase/kelch, beta-propeller"/>
    <property type="match status" value="1"/>
</dbReference>
<dbReference type="SUPFAM" id="SSF50965">
    <property type="entry name" value="Galactose oxidase, central domain"/>
    <property type="match status" value="1"/>
</dbReference>
<dbReference type="SMART" id="SM00612">
    <property type="entry name" value="Kelch"/>
    <property type="match status" value="3"/>
</dbReference>
<evidence type="ECO:0000259" key="3">
    <source>
        <dbReference type="Pfam" id="PF07250"/>
    </source>
</evidence>
<dbReference type="InterPro" id="IPR006652">
    <property type="entry name" value="Kelch_1"/>
</dbReference>
<sequence length="899" mass="96651">MTKRCISLHRVLAVLLAAGALLPLRAEAQPSTVGQWSGVLSWPISATHTHLLPTGKVMFFGEFDEGEEAWLWDPTSGTPTRLTPPGYNIFCAGHSFLGDGRLLVTGGHIESHEGLPDTSLFDPFTLSWIRAPDMNAGRWYPTNTTLPNGDALVFSGEVAGSGDINELVQRFDQNSRTWTDLTNSPQDLPYYPRMFVTRYGKIFFAGPSRTTRFIDPNGLGSWYFGPVSNFGSRTYGPAVYVDGKVFLIGGGDPPTATVELADIHAEMPVWNYVAPMTTPRRQLNATLLPDGTVLVMGGSSGSGFDNDDAPVLHAEVYDPATNRWTRLASQSIYRGYHSTALLLPDGRVLSAGGRRERTAEIFSPPYLFKGPRPTVTSVPGVVTPGTTFFVETPDADAVTKVTLIAPGSVTHAFDEHQRLLTLRFSKSPGGLTIEAPESNTLAPVGYYQLFLVNGGGVPSVGRMMRIGPETSPRVPVITFGDVWKYDDSRVDRGTAWLGLGYDDSAWASGRGQLGYGEGDEATVLRRTSPSQPTVYFRKKFTLDRSVSRASLEVLHDDGVAVWINGVLVFSKYVDSGLEFAKYASFTSDNEYSRAPLAVAPGLFSVGENIIAVAVKQAGSTSTDLSFALALEVEHGTTEPPPDTLRVLAPNGGEVFLAGSSTLIRWSSTGSISAVDLAYTPDRGATWIPIATGVANTGSYSWSVPQVTTGEALVRVSRTGGAPPSDVSDAPFTITRETRSKVIVFGDVWKYHDSGTDPGPAWNTLGYGDSAWASGPGELGYGDGDEAKVLRKTSPAQTSVYFRRKLSLSGPVTSADLRVRYDDGIAVWVNGTLVFTRNMDRGLEHARYASASAENAEATAAIPIVPFVTGENVIAVMVKQVGGTSPDLSFNLELELGLSH</sequence>
<dbReference type="InterPro" id="IPR015202">
    <property type="entry name" value="GO-like_E_set"/>
</dbReference>
<evidence type="ECO:0000313" key="6">
    <source>
        <dbReference type="Proteomes" id="UP001207654"/>
    </source>
</evidence>
<evidence type="ECO:0000313" key="5">
    <source>
        <dbReference type="EMBL" id="MCY1077097.1"/>
    </source>
</evidence>
<feature type="domain" description="Glyoxal oxidase N-terminal" evidence="3">
    <location>
        <begin position="263"/>
        <end position="355"/>
    </location>
</feature>
<dbReference type="InterPro" id="IPR011043">
    <property type="entry name" value="Gal_Oxase/kelch_b-propeller"/>
</dbReference>
<dbReference type="SUPFAM" id="SSF81296">
    <property type="entry name" value="E set domains"/>
    <property type="match status" value="1"/>
</dbReference>
<reference evidence="5 6" key="1">
    <citation type="submission" date="2022-11" db="EMBL/GenBank/DDBJ databases">
        <title>Minimal conservation of predation-associated metabolite biosynthetic gene clusters underscores biosynthetic potential of Myxococcota including descriptions for ten novel species: Archangium lansinium sp. nov., Myxococcus landrumus sp. nov., Nannocystis bai.</title>
        <authorList>
            <person name="Ahearne A."/>
            <person name="Stevens C."/>
            <person name="Phillips K."/>
        </authorList>
    </citation>
    <scope>NUCLEOTIDE SEQUENCE [LARGE SCALE GENOMIC DNA]</scope>
    <source>
        <strain evidence="5 6">MIWBW</strain>
    </source>
</reference>
<feature type="chain" id="PRO_5045801156" evidence="2">
    <location>
        <begin position="29"/>
        <end position="899"/>
    </location>
</feature>
<comment type="caution">
    <text evidence="5">The sequence shown here is derived from an EMBL/GenBank/DDBJ whole genome shotgun (WGS) entry which is preliminary data.</text>
</comment>
<dbReference type="Pfam" id="PF09118">
    <property type="entry name" value="GO-like_E_set"/>
    <property type="match status" value="1"/>
</dbReference>
<name>A0ABT4A651_9BACT</name>
<protein>
    <submittedName>
        <fullName evidence="5">DUF1929 domain-containing protein</fullName>
    </submittedName>
</protein>
<dbReference type="CDD" id="cd02851">
    <property type="entry name" value="E_set_GO_C"/>
    <property type="match status" value="1"/>
</dbReference>
<keyword evidence="6" id="KW-1185">Reference proteome</keyword>
<dbReference type="RefSeq" id="WP_267535948.1">
    <property type="nucleotide sequence ID" value="NZ_JAPNKA010000001.1"/>
</dbReference>
<evidence type="ECO:0000259" key="4">
    <source>
        <dbReference type="Pfam" id="PF09118"/>
    </source>
</evidence>